<dbReference type="VEuPathDB" id="TriTrypDB:BSAL_55140"/>
<gene>
    <name evidence="2" type="ORF">BSAL_55140</name>
</gene>
<accession>A0A0S4IT38</accession>
<evidence type="ECO:0000313" key="3">
    <source>
        <dbReference type="Proteomes" id="UP000051952"/>
    </source>
</evidence>
<reference evidence="3" key="1">
    <citation type="submission" date="2015-09" db="EMBL/GenBank/DDBJ databases">
        <authorList>
            <consortium name="Pathogen Informatics"/>
        </authorList>
    </citation>
    <scope>NUCLEOTIDE SEQUENCE [LARGE SCALE GENOMIC DNA]</scope>
    <source>
        <strain evidence="3">Lake Konstanz</strain>
    </source>
</reference>
<dbReference type="Proteomes" id="UP000051952">
    <property type="component" value="Unassembled WGS sequence"/>
</dbReference>
<protein>
    <submittedName>
        <fullName evidence="2">Uncharacterized protein</fullName>
    </submittedName>
</protein>
<organism evidence="2 3">
    <name type="scientific">Bodo saltans</name>
    <name type="common">Flagellated protozoan</name>
    <dbReference type="NCBI Taxonomy" id="75058"/>
    <lineage>
        <taxon>Eukaryota</taxon>
        <taxon>Discoba</taxon>
        <taxon>Euglenozoa</taxon>
        <taxon>Kinetoplastea</taxon>
        <taxon>Metakinetoplastina</taxon>
        <taxon>Eubodonida</taxon>
        <taxon>Bodonidae</taxon>
        <taxon>Bodo</taxon>
    </lineage>
</organism>
<sequence>MSGPDASLSKTPSTPLALPPRTVWCEDTENDDPTLSGGNCTYNDPVLYKTARDADIEARPDLKRLFDSITLSAVKLQALMANHYSGGGTQNVWNVSCQWVRDNQDIWKPWIVNTPPTPAASSSAIGLIA</sequence>
<feature type="non-terminal residue" evidence="2">
    <location>
        <position position="129"/>
    </location>
</feature>
<keyword evidence="3" id="KW-1185">Reference proteome</keyword>
<evidence type="ECO:0000256" key="1">
    <source>
        <dbReference type="SAM" id="MobiDB-lite"/>
    </source>
</evidence>
<dbReference type="EMBL" id="CYKH01000150">
    <property type="protein sequence ID" value="CUE73445.1"/>
    <property type="molecule type" value="Genomic_DNA"/>
</dbReference>
<evidence type="ECO:0000313" key="2">
    <source>
        <dbReference type="EMBL" id="CUE73445.1"/>
    </source>
</evidence>
<name>A0A0S4IT38_BODSA</name>
<proteinExistence type="predicted"/>
<feature type="region of interest" description="Disordered" evidence="1">
    <location>
        <begin position="1"/>
        <end position="37"/>
    </location>
</feature>
<dbReference type="AlphaFoldDB" id="A0A0S4IT38"/>